<proteinExistence type="predicted"/>
<dbReference type="HOGENOM" id="CLU_2716913_0_0_9"/>
<organism evidence="1 2">
    <name type="scientific">Hungatella hathewayi DSM 13479</name>
    <dbReference type="NCBI Taxonomy" id="566550"/>
    <lineage>
        <taxon>Bacteria</taxon>
        <taxon>Bacillati</taxon>
        <taxon>Bacillota</taxon>
        <taxon>Clostridia</taxon>
        <taxon>Lachnospirales</taxon>
        <taxon>Lachnospiraceae</taxon>
        <taxon>Hungatella</taxon>
    </lineage>
</organism>
<dbReference type="AlphaFoldDB" id="D3ART3"/>
<reference evidence="1 2" key="1">
    <citation type="submission" date="2010-01" db="EMBL/GenBank/DDBJ databases">
        <authorList>
            <person name="Weinstock G."/>
            <person name="Sodergren E."/>
            <person name="Clifton S."/>
            <person name="Fulton L."/>
            <person name="Fulton B."/>
            <person name="Courtney L."/>
            <person name="Fronick C."/>
            <person name="Harrison M."/>
            <person name="Strong C."/>
            <person name="Farmer C."/>
            <person name="Delahaunty K."/>
            <person name="Markovic C."/>
            <person name="Hall O."/>
            <person name="Minx P."/>
            <person name="Tomlinson C."/>
            <person name="Mitreva M."/>
            <person name="Nelson J."/>
            <person name="Hou S."/>
            <person name="Wollam A."/>
            <person name="Pepin K.H."/>
            <person name="Johnson M."/>
            <person name="Bhonagiri V."/>
            <person name="Nash W.E."/>
            <person name="Warren W."/>
            <person name="Chinwalla A."/>
            <person name="Mardis E.R."/>
            <person name="Wilson R.K."/>
        </authorList>
    </citation>
    <scope>NUCLEOTIDE SEQUENCE [LARGE SCALE GENOMIC DNA]</scope>
    <source>
        <strain evidence="1 2">DSM 13479</strain>
    </source>
</reference>
<evidence type="ECO:0000313" key="1">
    <source>
        <dbReference type="EMBL" id="EFC95475.1"/>
    </source>
</evidence>
<name>D3ART3_9FIRM</name>
<gene>
    <name evidence="1" type="ORF">CLOSTHATH_06339</name>
</gene>
<comment type="caution">
    <text evidence="1">The sequence shown here is derived from an EMBL/GenBank/DDBJ whole genome shotgun (WGS) entry which is preliminary data.</text>
</comment>
<dbReference type="EMBL" id="ACIO01000745">
    <property type="protein sequence ID" value="EFC95475.1"/>
    <property type="molecule type" value="Genomic_DNA"/>
</dbReference>
<evidence type="ECO:0000313" key="2">
    <source>
        <dbReference type="Proteomes" id="UP000004968"/>
    </source>
</evidence>
<sequence>MNIRKFKSDSITFSNRASIYYGNEMEFLHNPINPNCLTHTSSWGYNISEDFFNNAISVKKLEKAIRLGNLGA</sequence>
<protein>
    <submittedName>
        <fullName evidence="1">Uncharacterized protein</fullName>
    </submittedName>
</protein>
<accession>D3ART3</accession>
<dbReference type="Proteomes" id="UP000004968">
    <property type="component" value="Unassembled WGS sequence"/>
</dbReference>